<evidence type="ECO:0000313" key="6">
    <source>
        <dbReference type="Proteomes" id="UP000267535"/>
    </source>
</evidence>
<dbReference type="PANTHER" id="PTHR43080">
    <property type="entry name" value="CBS DOMAIN-CONTAINING PROTEIN CBSX3, MITOCHONDRIAL"/>
    <property type="match status" value="1"/>
</dbReference>
<dbReference type="InterPro" id="IPR017080">
    <property type="entry name" value="UCP036990_CBS_BON"/>
</dbReference>
<dbReference type="PROSITE" id="PS50914">
    <property type="entry name" value="BON"/>
    <property type="match status" value="1"/>
</dbReference>
<dbReference type="Pfam" id="PF00571">
    <property type="entry name" value="CBS"/>
    <property type="match status" value="2"/>
</dbReference>
<dbReference type="InterPro" id="IPR051257">
    <property type="entry name" value="Diverse_CBS-Domain"/>
</dbReference>
<protein>
    <submittedName>
        <fullName evidence="5">CBS domain-containing protein</fullName>
    </submittedName>
</protein>
<dbReference type="SMART" id="SM00116">
    <property type="entry name" value="CBS"/>
    <property type="match status" value="2"/>
</dbReference>
<dbReference type="Gene3D" id="3.30.1340.30">
    <property type="match status" value="1"/>
</dbReference>
<dbReference type="InterPro" id="IPR007055">
    <property type="entry name" value="BON_dom"/>
</dbReference>
<dbReference type="EMBL" id="RQXV01000002">
    <property type="protein sequence ID" value="RRD00432.1"/>
    <property type="molecule type" value="Genomic_DNA"/>
</dbReference>
<dbReference type="AlphaFoldDB" id="A0A3P1STB2"/>
<evidence type="ECO:0000256" key="2">
    <source>
        <dbReference type="PROSITE-ProRule" id="PRU00703"/>
    </source>
</evidence>
<feature type="domain" description="CBS" evidence="4">
    <location>
        <begin position="94"/>
        <end position="152"/>
    </location>
</feature>
<dbReference type="Gene3D" id="3.10.580.10">
    <property type="entry name" value="CBS-domain"/>
    <property type="match status" value="1"/>
</dbReference>
<comment type="caution">
    <text evidence="5">The sequence shown here is derived from an EMBL/GenBank/DDBJ whole genome shotgun (WGS) entry which is preliminary data.</text>
</comment>
<dbReference type="OrthoDB" id="9790355at2"/>
<dbReference type="RefSeq" id="WP_124925013.1">
    <property type="nucleotide sequence ID" value="NZ_BMOH01000003.1"/>
</dbReference>
<evidence type="ECO:0000259" key="3">
    <source>
        <dbReference type="PROSITE" id="PS50914"/>
    </source>
</evidence>
<keyword evidence="1 2" id="KW-0129">CBS domain</keyword>
<dbReference type="SUPFAM" id="SSF54631">
    <property type="entry name" value="CBS-domain pair"/>
    <property type="match status" value="1"/>
</dbReference>
<dbReference type="PROSITE" id="PS51371">
    <property type="entry name" value="CBS"/>
    <property type="match status" value="2"/>
</dbReference>
<organism evidence="5 6">
    <name type="scientific">Amphritea balenae</name>
    <dbReference type="NCBI Taxonomy" id="452629"/>
    <lineage>
        <taxon>Bacteria</taxon>
        <taxon>Pseudomonadati</taxon>
        <taxon>Pseudomonadota</taxon>
        <taxon>Gammaproteobacteria</taxon>
        <taxon>Oceanospirillales</taxon>
        <taxon>Oceanospirillaceae</taxon>
        <taxon>Amphritea</taxon>
    </lineage>
</organism>
<accession>A0A3P1STB2</accession>
<dbReference type="CDD" id="cd04586">
    <property type="entry name" value="CBS_pair_BON_assoc"/>
    <property type="match status" value="1"/>
</dbReference>
<proteinExistence type="predicted"/>
<evidence type="ECO:0000259" key="4">
    <source>
        <dbReference type="PROSITE" id="PS51371"/>
    </source>
</evidence>
<dbReference type="PIRSF" id="PIRSF036990">
    <property type="entry name" value="UCP036990_CBS_BON"/>
    <property type="match status" value="1"/>
</dbReference>
<dbReference type="PANTHER" id="PTHR43080:SF26">
    <property type="entry name" value="REGULATORY PROTEIN"/>
    <property type="match status" value="1"/>
</dbReference>
<dbReference type="Proteomes" id="UP000267535">
    <property type="component" value="Unassembled WGS sequence"/>
</dbReference>
<dbReference type="InterPro" id="IPR000644">
    <property type="entry name" value="CBS_dom"/>
</dbReference>
<evidence type="ECO:0000313" key="5">
    <source>
        <dbReference type="EMBL" id="RRD00432.1"/>
    </source>
</evidence>
<dbReference type="Pfam" id="PF04972">
    <property type="entry name" value="BON"/>
    <property type="match status" value="1"/>
</dbReference>
<keyword evidence="6" id="KW-1185">Reference proteome</keyword>
<feature type="domain" description="BON" evidence="3">
    <location>
        <begin position="157"/>
        <end position="225"/>
    </location>
</feature>
<reference evidence="5 6" key="1">
    <citation type="submission" date="2018-11" db="EMBL/GenBank/DDBJ databases">
        <title>The draft genome sequence of Amphritea balenae JAMM 1525T.</title>
        <authorList>
            <person name="Fang Z."/>
            <person name="Zhang Y."/>
            <person name="Han X."/>
        </authorList>
    </citation>
    <scope>NUCLEOTIDE SEQUENCE [LARGE SCALE GENOMIC DNA]</scope>
    <source>
        <strain evidence="5 6">JAMM 1525</strain>
    </source>
</reference>
<name>A0A3P1STB2_9GAMM</name>
<evidence type="ECO:0000256" key="1">
    <source>
        <dbReference type="ARBA" id="ARBA00023122"/>
    </source>
</evidence>
<gene>
    <name evidence="5" type="ORF">EHS89_04895</name>
</gene>
<dbReference type="InterPro" id="IPR046342">
    <property type="entry name" value="CBS_dom_sf"/>
</dbReference>
<sequence length="231" mass="25093">MNAADIMTTSVITVTADTNVRDIAALLLSKRISAVPVIDENRKVLGIISEGDLMRRIENDTGEQHSWWIENLFSASHDAEHYLKTHGRRAAELMSTDLITITEETPLHEIAGLLETNHVKRVPVIRGDKLVGIVSRANLLQGLTAKGPVTATIGSADDRTIRESLLHELSDEVGIVQGRVNVTVSDGVVQLWGLVYSEAEKSAAEVAALNTAGVRSVENFLGQLPPWMSEA</sequence>
<feature type="domain" description="CBS" evidence="4">
    <location>
        <begin position="7"/>
        <end position="63"/>
    </location>
</feature>